<dbReference type="CDD" id="cd06595">
    <property type="entry name" value="GH31_u1"/>
    <property type="match status" value="1"/>
</dbReference>
<evidence type="ECO:0000313" key="5">
    <source>
        <dbReference type="EMBL" id="XCH28534.1"/>
    </source>
</evidence>
<dbReference type="InterPro" id="IPR017853">
    <property type="entry name" value="GH"/>
</dbReference>
<evidence type="ECO:0000259" key="3">
    <source>
        <dbReference type="Pfam" id="PF01055"/>
    </source>
</evidence>
<dbReference type="GO" id="GO:0005975">
    <property type="term" value="P:carbohydrate metabolic process"/>
    <property type="evidence" value="ECO:0007669"/>
    <property type="project" value="InterPro"/>
</dbReference>
<dbReference type="GO" id="GO:0006491">
    <property type="term" value="P:N-glycan processing"/>
    <property type="evidence" value="ECO:0007669"/>
    <property type="project" value="TreeGrafter"/>
</dbReference>
<sequence length="863" mass="93287">MTFPPRLATSPVARPGATILGDQYRITVLADGLVRLERAEDGVFEDRASAFALHRDLPVPDFRVTRPGTGHADGVEIVTDRLRLRYDGGPFSASGLSVEVLGAHSAYHGVWRYGQRGPGVPATAVLVEPDAVGNGPGNLGGTARTLDEADGPVPLGPGVVSRDGWAVIDDSAGLVLDDDGWVAPRDGSRQDLYVFAYGHDYRAALRALYALSGPQPVLPRYALGTWWSRFHRYSADSYAELVRRFRREGVPLSVAVLDMDWHVTDVDPRHGSGWTGYSWNRDLFPDPAAFLRSLHDDGLRVTLNVHPADGVRAFEDAYPAMAEALGLDPESGEPVAFDATDRDFLRAYVEVLHRGLERDGVDFWWVDWQQGGVSRVPGIDPLWMLNHVHYLDNAGEASRAAASRATRALTFSRYAGPGSHRYPVGFSGDSVISWESLDFQPYFTATASNIGYGWWSHDVGGHMHGTRDDELATRWVQLGVFSPILRLHSAGNPFTRKEPWTFGPEARDAQVAALRLRHRLLPYLHTMNVRAARAGVPLVQPLYHEWPEAPEAYRARNQYLFGSELVVAPITAPADRASGTAAVRAWLPEGTWVDLLGGLVYDGGREVWLHRDLASIPVLARTGAVVPLDGATVPGNGVVHPEHVEVLVVVGSDGALDLVEDAEGLPSGGLPGGLLRETPGDPAHEARTPVTFDQAAGRAAVGPVQGDVRVVPAARRWTLTFPALGGLRAPADVAPVVTVDGTPADALVERDDHGLHVTVEAVAPTSRLVVDLGHDPRLADNDVAARVFTALDRARVPYDDKERAHRVLTADRPLSVRVSHLHALGLPRALESALTEILLARAPGQHVAGGDVLIGLSEAVRPA</sequence>
<proteinExistence type="inferred from homology"/>
<dbReference type="PANTHER" id="PTHR22762:SF89">
    <property type="entry name" value="ALPHA-XYLOSIDASE"/>
    <property type="match status" value="1"/>
</dbReference>
<dbReference type="InterPro" id="IPR013780">
    <property type="entry name" value="Glyco_hydro_b"/>
</dbReference>
<name>A0AAU8FVX8_9MICO</name>
<keyword evidence="2" id="KW-0326">Glycosidase</keyword>
<evidence type="ECO:0000256" key="2">
    <source>
        <dbReference type="RuleBase" id="RU361185"/>
    </source>
</evidence>
<dbReference type="Gene3D" id="3.20.20.80">
    <property type="entry name" value="Glycosidases"/>
    <property type="match status" value="1"/>
</dbReference>
<protein>
    <submittedName>
        <fullName evidence="5">TIM-barrel domain-containing protein</fullName>
    </submittedName>
</protein>
<dbReference type="EMBL" id="CP159290">
    <property type="protein sequence ID" value="XCH28534.1"/>
    <property type="molecule type" value="Genomic_DNA"/>
</dbReference>
<evidence type="ECO:0000259" key="4">
    <source>
        <dbReference type="Pfam" id="PF21365"/>
    </source>
</evidence>
<dbReference type="RefSeq" id="WP_353707031.1">
    <property type="nucleotide sequence ID" value="NZ_CP159290.1"/>
</dbReference>
<dbReference type="InterPro" id="IPR048395">
    <property type="entry name" value="Glyco_hydro_31_C"/>
</dbReference>
<dbReference type="InterPro" id="IPR000322">
    <property type="entry name" value="Glyco_hydro_31_TIM"/>
</dbReference>
<dbReference type="SUPFAM" id="SSF51011">
    <property type="entry name" value="Glycosyl hydrolase domain"/>
    <property type="match status" value="1"/>
</dbReference>
<accession>A0AAU8FVX8</accession>
<dbReference type="Pfam" id="PF01055">
    <property type="entry name" value="Glyco_hydro_31_2nd"/>
    <property type="match status" value="1"/>
</dbReference>
<feature type="domain" description="Glycosyl hydrolase family 31 C-terminal" evidence="4">
    <location>
        <begin position="535"/>
        <end position="626"/>
    </location>
</feature>
<reference evidence="5" key="1">
    <citation type="submission" date="2024-06" db="EMBL/GenBank/DDBJ databases">
        <title>Complete genome sequence of the cellulolytic actinobacterium, Cellulosimicrobium ES-005.</title>
        <authorList>
            <person name="Matthews C.T."/>
            <person name="Underwood K.D."/>
            <person name="Ghanchi K.M."/>
            <person name="Fields S.D."/>
            <person name="Gardner S.G."/>
        </authorList>
    </citation>
    <scope>NUCLEOTIDE SEQUENCE</scope>
    <source>
        <strain evidence="5">ES-005</strain>
    </source>
</reference>
<dbReference type="PANTHER" id="PTHR22762">
    <property type="entry name" value="ALPHA-GLUCOSIDASE"/>
    <property type="match status" value="1"/>
</dbReference>
<evidence type="ECO:0000256" key="1">
    <source>
        <dbReference type="ARBA" id="ARBA00007806"/>
    </source>
</evidence>
<feature type="domain" description="Glycoside hydrolase family 31 TIM barrel" evidence="3">
    <location>
        <begin position="216"/>
        <end position="527"/>
    </location>
</feature>
<gene>
    <name evidence="5" type="ORF">ABRQ22_13090</name>
</gene>
<dbReference type="SUPFAM" id="SSF51445">
    <property type="entry name" value="(Trans)glycosidases"/>
    <property type="match status" value="1"/>
</dbReference>
<organism evidence="5">
    <name type="scientific">Cellulosimicrobium sp. ES-005</name>
    <dbReference type="NCBI Taxonomy" id="3163031"/>
    <lineage>
        <taxon>Bacteria</taxon>
        <taxon>Bacillati</taxon>
        <taxon>Actinomycetota</taxon>
        <taxon>Actinomycetes</taxon>
        <taxon>Micrococcales</taxon>
        <taxon>Promicromonosporaceae</taxon>
        <taxon>Cellulosimicrobium</taxon>
    </lineage>
</organism>
<dbReference type="AlphaFoldDB" id="A0AAU8FVX8"/>
<dbReference type="Pfam" id="PF21365">
    <property type="entry name" value="Glyco_hydro_31_3rd"/>
    <property type="match status" value="1"/>
</dbReference>
<dbReference type="GO" id="GO:0090599">
    <property type="term" value="F:alpha-glucosidase activity"/>
    <property type="evidence" value="ECO:0007669"/>
    <property type="project" value="TreeGrafter"/>
</dbReference>
<comment type="similarity">
    <text evidence="1 2">Belongs to the glycosyl hydrolase 31 family.</text>
</comment>
<dbReference type="Gene3D" id="2.60.40.1180">
    <property type="entry name" value="Golgi alpha-mannosidase II"/>
    <property type="match status" value="1"/>
</dbReference>
<keyword evidence="2" id="KW-0378">Hydrolase</keyword>